<gene>
    <name evidence="5" type="ORF">FJM67_13390</name>
</gene>
<evidence type="ECO:0000259" key="4">
    <source>
        <dbReference type="PROSITE" id="PS50887"/>
    </source>
</evidence>
<proteinExistence type="predicted"/>
<dbReference type="EC" id="2.7.7.65" evidence="2"/>
<dbReference type="CDD" id="cd01949">
    <property type="entry name" value="GGDEF"/>
    <property type="match status" value="1"/>
</dbReference>
<reference evidence="5 6" key="1">
    <citation type="submission" date="2019-06" db="EMBL/GenBank/DDBJ databases">
        <title>A novel bacterium of genus Marinomonas, isolated from coastal sand.</title>
        <authorList>
            <person name="Huang H."/>
            <person name="Mo K."/>
            <person name="Hu Y."/>
        </authorList>
    </citation>
    <scope>NUCLEOTIDE SEQUENCE [LARGE SCALE GENOMIC DNA]</scope>
    <source>
        <strain evidence="5 6">HB171799</strain>
    </source>
</reference>
<dbReference type="PROSITE" id="PS50887">
    <property type="entry name" value="GGDEF"/>
    <property type="match status" value="1"/>
</dbReference>
<evidence type="ECO:0000313" key="6">
    <source>
        <dbReference type="Proteomes" id="UP000315901"/>
    </source>
</evidence>
<comment type="cofactor">
    <cofactor evidence="1">
        <name>Mg(2+)</name>
        <dbReference type="ChEBI" id="CHEBI:18420"/>
    </cofactor>
</comment>
<accession>A0A501WF33</accession>
<dbReference type="InterPro" id="IPR050469">
    <property type="entry name" value="Diguanylate_Cyclase"/>
</dbReference>
<dbReference type="GO" id="GO:0043709">
    <property type="term" value="P:cell adhesion involved in single-species biofilm formation"/>
    <property type="evidence" value="ECO:0007669"/>
    <property type="project" value="TreeGrafter"/>
</dbReference>
<keyword evidence="6" id="KW-1185">Reference proteome</keyword>
<dbReference type="PANTHER" id="PTHR45138">
    <property type="entry name" value="REGULATORY COMPONENTS OF SENSORY TRANSDUCTION SYSTEM"/>
    <property type="match status" value="1"/>
</dbReference>
<organism evidence="5 6">
    <name type="scientific">Maribrevibacterium harenarium</name>
    <dbReference type="NCBI Taxonomy" id="2589817"/>
    <lineage>
        <taxon>Bacteria</taxon>
        <taxon>Pseudomonadati</taxon>
        <taxon>Pseudomonadota</taxon>
        <taxon>Gammaproteobacteria</taxon>
        <taxon>Oceanospirillales</taxon>
        <taxon>Oceanospirillaceae</taxon>
        <taxon>Maribrevibacterium</taxon>
    </lineage>
</organism>
<dbReference type="SMART" id="SM00267">
    <property type="entry name" value="GGDEF"/>
    <property type="match status" value="1"/>
</dbReference>
<dbReference type="InterPro" id="IPR029787">
    <property type="entry name" value="Nucleotide_cyclase"/>
</dbReference>
<comment type="caution">
    <text evidence="5">The sequence shown here is derived from an EMBL/GenBank/DDBJ whole genome shotgun (WGS) entry which is preliminary data.</text>
</comment>
<feature type="domain" description="GGDEF" evidence="4">
    <location>
        <begin position="198"/>
        <end position="335"/>
    </location>
</feature>
<dbReference type="PANTHER" id="PTHR45138:SF2">
    <property type="entry name" value="DIGUANYLATE CYCLASE VDCA"/>
    <property type="match status" value="1"/>
</dbReference>
<dbReference type="Gene3D" id="3.30.70.270">
    <property type="match status" value="1"/>
</dbReference>
<dbReference type="OrthoDB" id="9812260at2"/>
<protein>
    <recommendedName>
        <fullName evidence="2">diguanylate cyclase</fullName>
        <ecNumber evidence="2">2.7.7.65</ecNumber>
    </recommendedName>
</protein>
<evidence type="ECO:0000256" key="2">
    <source>
        <dbReference type="ARBA" id="ARBA00012528"/>
    </source>
</evidence>
<feature type="coiled-coil region" evidence="3">
    <location>
        <begin position="144"/>
        <end position="171"/>
    </location>
</feature>
<sequence length="335" mass="37430">MPNISLSQVNNHFRNTIPLMVKHSIPVTPAYYALWYAYVTKQNPELTERMGAQISQGINRHHCDELISRYMIAPVENKLLEMQASIKTMVSSFGDSTETAMASADNLSESLSVEMAALAEDSGAMTDPRAKGLVKHVNAFMEKTSSYREQLAQQTEEIRLLKQRIAETERQSYLDGLTGIFNRRKFNEDISMLSSTGCDTCMIIVDIDHFKPFNDEYGHLVGDKVLQSVAQTLQSSCDARPGAQAYRFGGEEFAIILPETELPSAQQFAENVRLRVSRLNLTNKKTGVTLRPVTTSLGIAQLQRGETPENLINRADQHLYAAKAAGRNCVRPLLR</sequence>
<evidence type="ECO:0000256" key="1">
    <source>
        <dbReference type="ARBA" id="ARBA00001946"/>
    </source>
</evidence>
<dbReference type="EMBL" id="VFRR01000032">
    <property type="protein sequence ID" value="TPE48463.1"/>
    <property type="molecule type" value="Genomic_DNA"/>
</dbReference>
<dbReference type="GO" id="GO:1902201">
    <property type="term" value="P:negative regulation of bacterial-type flagellum-dependent cell motility"/>
    <property type="evidence" value="ECO:0007669"/>
    <property type="project" value="TreeGrafter"/>
</dbReference>
<dbReference type="Proteomes" id="UP000315901">
    <property type="component" value="Unassembled WGS sequence"/>
</dbReference>
<dbReference type="Pfam" id="PF00990">
    <property type="entry name" value="GGDEF"/>
    <property type="match status" value="1"/>
</dbReference>
<dbReference type="FunFam" id="3.30.70.270:FF:000001">
    <property type="entry name" value="Diguanylate cyclase domain protein"/>
    <property type="match status" value="1"/>
</dbReference>
<dbReference type="GO" id="GO:0052621">
    <property type="term" value="F:diguanylate cyclase activity"/>
    <property type="evidence" value="ECO:0007669"/>
    <property type="project" value="UniProtKB-EC"/>
</dbReference>
<dbReference type="AlphaFoldDB" id="A0A501WF33"/>
<dbReference type="SUPFAM" id="SSF55073">
    <property type="entry name" value="Nucleotide cyclase"/>
    <property type="match status" value="1"/>
</dbReference>
<keyword evidence="3" id="KW-0175">Coiled coil</keyword>
<dbReference type="InterPro" id="IPR043128">
    <property type="entry name" value="Rev_trsase/Diguanyl_cyclase"/>
</dbReference>
<dbReference type="GO" id="GO:0005886">
    <property type="term" value="C:plasma membrane"/>
    <property type="evidence" value="ECO:0007669"/>
    <property type="project" value="TreeGrafter"/>
</dbReference>
<dbReference type="InterPro" id="IPR000160">
    <property type="entry name" value="GGDEF_dom"/>
</dbReference>
<evidence type="ECO:0000313" key="5">
    <source>
        <dbReference type="EMBL" id="TPE48463.1"/>
    </source>
</evidence>
<dbReference type="NCBIfam" id="TIGR00254">
    <property type="entry name" value="GGDEF"/>
    <property type="match status" value="1"/>
</dbReference>
<dbReference type="RefSeq" id="WP_140590161.1">
    <property type="nucleotide sequence ID" value="NZ_VFRR01000032.1"/>
</dbReference>
<name>A0A501WF33_9GAMM</name>
<evidence type="ECO:0000256" key="3">
    <source>
        <dbReference type="SAM" id="Coils"/>
    </source>
</evidence>